<comment type="caution">
    <text evidence="1">The sequence shown here is derived from an EMBL/GenBank/DDBJ whole genome shotgun (WGS) entry which is preliminary data.</text>
</comment>
<name>K0S1U7_THAOC</name>
<accession>K0S1U7</accession>
<proteinExistence type="predicted"/>
<gene>
    <name evidence="1" type="ORF">THAOC_27783</name>
</gene>
<protein>
    <submittedName>
        <fullName evidence="1">Uncharacterized protein</fullName>
    </submittedName>
</protein>
<dbReference type="AlphaFoldDB" id="K0S1U7"/>
<dbReference type="EMBL" id="AGNL01039030">
    <property type="protein sequence ID" value="EJK52892.1"/>
    <property type="molecule type" value="Genomic_DNA"/>
</dbReference>
<organism evidence="1 2">
    <name type="scientific">Thalassiosira oceanica</name>
    <name type="common">Marine diatom</name>
    <dbReference type="NCBI Taxonomy" id="159749"/>
    <lineage>
        <taxon>Eukaryota</taxon>
        <taxon>Sar</taxon>
        <taxon>Stramenopiles</taxon>
        <taxon>Ochrophyta</taxon>
        <taxon>Bacillariophyta</taxon>
        <taxon>Coscinodiscophyceae</taxon>
        <taxon>Thalassiosirophycidae</taxon>
        <taxon>Thalassiosirales</taxon>
        <taxon>Thalassiosiraceae</taxon>
        <taxon>Thalassiosira</taxon>
    </lineage>
</organism>
<reference evidence="1 2" key="1">
    <citation type="journal article" date="2012" name="Genome Biol.">
        <title>Genome and low-iron response of an oceanic diatom adapted to chronic iron limitation.</title>
        <authorList>
            <person name="Lommer M."/>
            <person name="Specht M."/>
            <person name="Roy A.S."/>
            <person name="Kraemer L."/>
            <person name="Andreson R."/>
            <person name="Gutowska M.A."/>
            <person name="Wolf J."/>
            <person name="Bergner S.V."/>
            <person name="Schilhabel M.B."/>
            <person name="Klostermeier U.C."/>
            <person name="Beiko R.G."/>
            <person name="Rosenstiel P."/>
            <person name="Hippler M."/>
            <person name="Laroche J."/>
        </authorList>
    </citation>
    <scope>NUCLEOTIDE SEQUENCE [LARGE SCALE GENOMIC DNA]</scope>
    <source>
        <strain evidence="1 2">CCMP1005</strain>
    </source>
</reference>
<dbReference type="Proteomes" id="UP000266841">
    <property type="component" value="Unassembled WGS sequence"/>
</dbReference>
<sequence length="47" mass="5451">QRSARGHITGFGNRQFSNGYLRPAESQVNYKYVQMDVEAFGLFLQIR</sequence>
<keyword evidence="2" id="KW-1185">Reference proteome</keyword>
<feature type="non-terminal residue" evidence="1">
    <location>
        <position position="1"/>
    </location>
</feature>
<evidence type="ECO:0000313" key="1">
    <source>
        <dbReference type="EMBL" id="EJK52892.1"/>
    </source>
</evidence>
<evidence type="ECO:0000313" key="2">
    <source>
        <dbReference type="Proteomes" id="UP000266841"/>
    </source>
</evidence>